<keyword evidence="2" id="KW-1185">Reference proteome</keyword>
<dbReference type="InterPro" id="IPR027417">
    <property type="entry name" value="P-loop_NTPase"/>
</dbReference>
<dbReference type="Proteomes" id="UP000243745">
    <property type="component" value="Unassembled WGS sequence"/>
</dbReference>
<gene>
    <name evidence="1" type="ORF">SAMN02910344_00956</name>
</gene>
<dbReference type="AlphaFoldDB" id="A0A662ZI07"/>
<evidence type="ECO:0000313" key="2">
    <source>
        <dbReference type="Proteomes" id="UP000243745"/>
    </source>
</evidence>
<reference evidence="1 2" key="1">
    <citation type="submission" date="2016-10" db="EMBL/GenBank/DDBJ databases">
        <authorList>
            <person name="Varghese N."/>
            <person name="Submissions S."/>
        </authorList>
    </citation>
    <scope>NUCLEOTIDE SEQUENCE [LARGE SCALE GENOMIC DNA]</scope>
    <source>
        <strain evidence="1 2">DSM 1361</strain>
    </source>
</reference>
<dbReference type="Gene3D" id="3.40.50.300">
    <property type="entry name" value="P-loop containing nucleotide triphosphate hydrolases"/>
    <property type="match status" value="1"/>
</dbReference>
<evidence type="ECO:0000313" key="1">
    <source>
        <dbReference type="EMBL" id="SFP28050.1"/>
    </source>
</evidence>
<protein>
    <submittedName>
        <fullName evidence="1">DNA replication protein DnaC</fullName>
    </submittedName>
</protein>
<accession>A0A662ZI07</accession>
<name>A0A662ZI07_9GAMM</name>
<dbReference type="SUPFAM" id="SSF52540">
    <property type="entry name" value="P-loop containing nucleoside triphosphate hydrolases"/>
    <property type="match status" value="1"/>
</dbReference>
<organism evidence="1 2">
    <name type="scientific">Ruminobacter amylophilus</name>
    <dbReference type="NCBI Taxonomy" id="867"/>
    <lineage>
        <taxon>Bacteria</taxon>
        <taxon>Pseudomonadati</taxon>
        <taxon>Pseudomonadota</taxon>
        <taxon>Gammaproteobacteria</taxon>
        <taxon>Aeromonadales</taxon>
        <taxon>Succinivibrionaceae</taxon>
        <taxon>Ruminobacter</taxon>
    </lineage>
</organism>
<proteinExistence type="predicted"/>
<dbReference type="EMBL" id="FOXF01000012">
    <property type="protein sequence ID" value="SFP28050.1"/>
    <property type="molecule type" value="Genomic_DNA"/>
</dbReference>
<dbReference type="RefSeq" id="WP_051621748.1">
    <property type="nucleotide sequence ID" value="NZ_FOXF01000012.1"/>
</dbReference>
<sequence>MAGAKDQLIDQIFEMVSDTLSGKKIDQDKLHAITAEIESATGSKINSYEDIQKMYADNAMKELKELQDRERKNRIDYLTKNCEISSTWEFENMDLTFSPEYRSNVEYCKRWCDTFEIQEKGFKDQNSGVVYTGGSLVWIYGDYGVGKSMLAGSIAHRIMRTYLIDFMFMQWDTINNKLQLLSGFDSNREYSEFCQQLQTNRLLIIDEVAVAERKLTETQGIRLGELLRWRKNNKLNTIMISNASPEKLYDLVGKFCYESIKNYSPVIPLKMVGPNRRSSNINGFNDATKSFTFIPKGRK</sequence>